<proteinExistence type="predicted"/>
<dbReference type="EMBL" id="BSOO01000022">
    <property type="protein sequence ID" value="GLR48276.1"/>
    <property type="molecule type" value="Genomic_DNA"/>
</dbReference>
<gene>
    <name evidence="1" type="ORF">GCM10007925_19900</name>
</gene>
<keyword evidence="2" id="KW-1185">Reference proteome</keyword>
<sequence>MDMISLGLTGLIGLTALVLAAHFLLKAWNGWLDVRKLELAAGRPQRDEPVSAGGADLIELADLKARVRKLEAIASGIDL</sequence>
<name>A0ABQ5Z8F8_9SPHN</name>
<dbReference type="RefSeq" id="WP_342665804.1">
    <property type="nucleotide sequence ID" value="NZ_BSOO01000022.1"/>
</dbReference>
<accession>A0ABQ5Z8F8</accession>
<evidence type="ECO:0008006" key="3">
    <source>
        <dbReference type="Google" id="ProtNLM"/>
    </source>
</evidence>
<organism evidence="1 2">
    <name type="scientific">Sphingomonas astaxanthinifaciens DSM 22298</name>
    <dbReference type="NCBI Taxonomy" id="1123267"/>
    <lineage>
        <taxon>Bacteria</taxon>
        <taxon>Pseudomonadati</taxon>
        <taxon>Pseudomonadota</taxon>
        <taxon>Alphaproteobacteria</taxon>
        <taxon>Sphingomonadales</taxon>
        <taxon>Sphingomonadaceae</taxon>
        <taxon>Sphingomonas</taxon>
    </lineage>
</organism>
<dbReference type="Proteomes" id="UP001156703">
    <property type="component" value="Unassembled WGS sequence"/>
</dbReference>
<evidence type="ECO:0000313" key="1">
    <source>
        <dbReference type="EMBL" id="GLR48276.1"/>
    </source>
</evidence>
<comment type="caution">
    <text evidence="1">The sequence shown here is derived from an EMBL/GenBank/DDBJ whole genome shotgun (WGS) entry which is preliminary data.</text>
</comment>
<evidence type="ECO:0000313" key="2">
    <source>
        <dbReference type="Proteomes" id="UP001156703"/>
    </source>
</evidence>
<reference evidence="2" key="1">
    <citation type="journal article" date="2019" name="Int. J. Syst. Evol. Microbiol.">
        <title>The Global Catalogue of Microorganisms (GCM) 10K type strain sequencing project: providing services to taxonomists for standard genome sequencing and annotation.</title>
        <authorList>
            <consortium name="The Broad Institute Genomics Platform"/>
            <consortium name="The Broad Institute Genome Sequencing Center for Infectious Disease"/>
            <person name="Wu L."/>
            <person name="Ma J."/>
        </authorList>
    </citation>
    <scope>NUCLEOTIDE SEQUENCE [LARGE SCALE GENOMIC DNA]</scope>
    <source>
        <strain evidence="2">NBRC 102146</strain>
    </source>
</reference>
<protein>
    <recommendedName>
        <fullName evidence="3">Phage shock protein B</fullName>
    </recommendedName>
</protein>